<evidence type="ECO:0000256" key="1">
    <source>
        <dbReference type="ARBA" id="ARBA00004123"/>
    </source>
</evidence>
<evidence type="ECO:0000313" key="8">
    <source>
        <dbReference type="Proteomes" id="UP000187429"/>
    </source>
</evidence>
<dbReference type="GO" id="GO:0070182">
    <property type="term" value="F:DNA polymerase binding"/>
    <property type="evidence" value="ECO:0007669"/>
    <property type="project" value="TreeGrafter"/>
</dbReference>
<dbReference type="GO" id="GO:0007129">
    <property type="term" value="P:homologous chromosome pairing at meiosis"/>
    <property type="evidence" value="ECO:0007669"/>
    <property type="project" value="TreeGrafter"/>
</dbReference>
<dbReference type="OrthoDB" id="27031at2759"/>
<dbReference type="GO" id="GO:0005634">
    <property type="term" value="C:nucleus"/>
    <property type="evidence" value="ECO:0007669"/>
    <property type="project" value="UniProtKB-SubCell"/>
</dbReference>
<accession>A0A1R1Y8R3</accession>
<evidence type="ECO:0000256" key="5">
    <source>
        <dbReference type="ARBA" id="ARBA00093456"/>
    </source>
</evidence>
<dbReference type="AlphaFoldDB" id="A0A1R1Y8R3"/>
<name>A0A1R1Y8R3_9FUNG</name>
<feature type="compositionally biased region" description="Basic and acidic residues" evidence="6">
    <location>
        <begin position="92"/>
        <end position="104"/>
    </location>
</feature>
<dbReference type="GO" id="GO:0000793">
    <property type="term" value="C:condensed chromosome"/>
    <property type="evidence" value="ECO:0007669"/>
    <property type="project" value="TreeGrafter"/>
</dbReference>
<keyword evidence="8" id="KW-1185">Reference proteome</keyword>
<dbReference type="GO" id="GO:1990918">
    <property type="term" value="P:double-strand break repair involved in meiotic recombination"/>
    <property type="evidence" value="ECO:0007669"/>
    <property type="project" value="TreeGrafter"/>
</dbReference>
<keyword evidence="2" id="KW-1017">Isopeptide bond</keyword>
<evidence type="ECO:0000313" key="7">
    <source>
        <dbReference type="EMBL" id="OMJ23268.1"/>
    </source>
</evidence>
<keyword evidence="3" id="KW-0832">Ubl conjugation</keyword>
<dbReference type="PANTHER" id="PTHR32086:SF0">
    <property type="entry name" value="FANCONI ANEMIA GROUP D2 PROTEIN"/>
    <property type="match status" value="1"/>
</dbReference>
<organism evidence="7 8">
    <name type="scientific">Smittium culicis</name>
    <dbReference type="NCBI Taxonomy" id="133412"/>
    <lineage>
        <taxon>Eukaryota</taxon>
        <taxon>Fungi</taxon>
        <taxon>Fungi incertae sedis</taxon>
        <taxon>Zoopagomycota</taxon>
        <taxon>Kickxellomycotina</taxon>
        <taxon>Harpellomycetes</taxon>
        <taxon>Harpellales</taxon>
        <taxon>Legeriomycetaceae</taxon>
        <taxon>Smittium</taxon>
    </lineage>
</organism>
<dbReference type="GO" id="GO:0031573">
    <property type="term" value="P:mitotic intra-S DNA damage checkpoint signaling"/>
    <property type="evidence" value="ECO:0007669"/>
    <property type="project" value="TreeGrafter"/>
</dbReference>
<gene>
    <name evidence="7" type="ORF">AYI69_g5037</name>
</gene>
<sequence>MSYKEDIVTSLVCLQKATRTLQVFCGHSKVVRDLRLTKIVPMVRRSLESIILRVKFLLKNNNCVSTFEIGILKHRSIDGEEVSSQIPIIEPNSKKSNNESHSSDLDSDQISSNNDSDQDDL</sequence>
<dbReference type="PANTHER" id="PTHR32086">
    <property type="entry name" value="FANCONI ANEMIA GROUP D2 PROTEIN"/>
    <property type="match status" value="1"/>
</dbReference>
<evidence type="ECO:0000256" key="6">
    <source>
        <dbReference type="SAM" id="MobiDB-lite"/>
    </source>
</evidence>
<dbReference type="Proteomes" id="UP000187429">
    <property type="component" value="Unassembled WGS sequence"/>
</dbReference>
<dbReference type="InterPro" id="IPR029448">
    <property type="entry name" value="FANCD2"/>
</dbReference>
<protein>
    <submittedName>
        <fullName evidence="7">Fanconi anemia group D2 protein-like protein</fullName>
    </submittedName>
</protein>
<keyword evidence="4" id="KW-0539">Nucleus</keyword>
<comment type="similarity">
    <text evidence="5">Belongs to the Fanconi anemia protein FANCD2 family.</text>
</comment>
<dbReference type="EMBL" id="LSSM01002063">
    <property type="protein sequence ID" value="OMJ23268.1"/>
    <property type="molecule type" value="Genomic_DNA"/>
</dbReference>
<evidence type="ECO:0000256" key="3">
    <source>
        <dbReference type="ARBA" id="ARBA00022843"/>
    </source>
</evidence>
<reference evidence="8" key="1">
    <citation type="submission" date="2017-01" db="EMBL/GenBank/DDBJ databases">
        <authorList>
            <person name="Wang Y."/>
            <person name="White M."/>
            <person name="Kvist S."/>
            <person name="Moncalvo J.-M."/>
        </authorList>
    </citation>
    <scope>NUCLEOTIDE SEQUENCE [LARGE SCALE GENOMIC DNA]</scope>
    <source>
        <strain evidence="8">ID-206-W2</strain>
    </source>
</reference>
<comment type="caution">
    <text evidence="7">The sequence shown here is derived from an EMBL/GenBank/DDBJ whole genome shotgun (WGS) entry which is preliminary data.</text>
</comment>
<evidence type="ECO:0000256" key="4">
    <source>
        <dbReference type="ARBA" id="ARBA00023242"/>
    </source>
</evidence>
<feature type="region of interest" description="Disordered" evidence="6">
    <location>
        <begin position="81"/>
        <end position="121"/>
    </location>
</feature>
<comment type="subcellular location">
    <subcellularLocation>
        <location evidence="1">Nucleus</location>
    </subcellularLocation>
</comment>
<dbReference type="GO" id="GO:0036297">
    <property type="term" value="P:interstrand cross-link repair"/>
    <property type="evidence" value="ECO:0007669"/>
    <property type="project" value="TreeGrafter"/>
</dbReference>
<evidence type="ECO:0000256" key="2">
    <source>
        <dbReference type="ARBA" id="ARBA00022499"/>
    </source>
</evidence>
<dbReference type="Pfam" id="PF14631">
    <property type="entry name" value="FancD2"/>
    <property type="match status" value="1"/>
</dbReference>
<proteinExistence type="inferred from homology"/>